<protein>
    <submittedName>
        <fullName evidence="1">Uncharacterized protein</fullName>
    </submittedName>
</protein>
<reference evidence="1 2" key="1">
    <citation type="journal article" date="2014" name="Genome Announc.">
        <title>Draft genome sequence of Sclerotinia borealis, a psychrophilic plant pathogenic fungus.</title>
        <authorList>
            <person name="Mardanov A.V."/>
            <person name="Beletsky A.V."/>
            <person name="Kadnikov V.V."/>
            <person name="Ignatov A.N."/>
            <person name="Ravin N.V."/>
        </authorList>
    </citation>
    <scope>NUCLEOTIDE SEQUENCE [LARGE SCALE GENOMIC DNA]</scope>
    <source>
        <strain evidence="2">F-4157</strain>
    </source>
</reference>
<dbReference type="EMBL" id="AYSA01000595">
    <property type="protein sequence ID" value="ESZ90624.1"/>
    <property type="molecule type" value="Genomic_DNA"/>
</dbReference>
<organism evidence="1 2">
    <name type="scientific">Sclerotinia borealis (strain F-4128)</name>
    <dbReference type="NCBI Taxonomy" id="1432307"/>
    <lineage>
        <taxon>Eukaryota</taxon>
        <taxon>Fungi</taxon>
        <taxon>Dikarya</taxon>
        <taxon>Ascomycota</taxon>
        <taxon>Pezizomycotina</taxon>
        <taxon>Leotiomycetes</taxon>
        <taxon>Helotiales</taxon>
        <taxon>Sclerotiniaceae</taxon>
        <taxon>Sclerotinia</taxon>
    </lineage>
</organism>
<dbReference type="AlphaFoldDB" id="W9C6U7"/>
<gene>
    <name evidence="1" type="ORF">SBOR_8997</name>
</gene>
<keyword evidence="2" id="KW-1185">Reference proteome</keyword>
<name>W9C6U7_SCLBF</name>
<sequence>MFMKPYDQIVVHDINRNNRNRNDKGTNDEQTQKQLARMIAPSLISGEVTMLSALTFPPTIPYSFGTLAQAKARKMELIYNWQYRELLTQIRVISNRATIVLGNEELTNGQSIITQRNSCISFGKLGYSLEYAVADEDKYQQQLKMFFHNSLNRNPPPPDLSATPSPWDTTLGNWIMKGTVGKGTNQPHSMHVMTDASTL</sequence>
<dbReference type="Proteomes" id="UP000019487">
    <property type="component" value="Unassembled WGS sequence"/>
</dbReference>
<dbReference type="HOGENOM" id="CLU_1372929_0_0_1"/>
<comment type="caution">
    <text evidence="1">The sequence shown here is derived from an EMBL/GenBank/DDBJ whole genome shotgun (WGS) entry which is preliminary data.</text>
</comment>
<evidence type="ECO:0000313" key="1">
    <source>
        <dbReference type="EMBL" id="ESZ90624.1"/>
    </source>
</evidence>
<proteinExistence type="predicted"/>
<evidence type="ECO:0000313" key="2">
    <source>
        <dbReference type="Proteomes" id="UP000019487"/>
    </source>
</evidence>
<accession>W9C6U7</accession>